<keyword evidence="2" id="KW-1185">Reference proteome</keyword>
<gene>
    <name evidence="1" type="ORF">EVAR_96066_1</name>
</gene>
<dbReference type="OrthoDB" id="2016582at2759"/>
<dbReference type="Proteomes" id="UP000299102">
    <property type="component" value="Unassembled WGS sequence"/>
</dbReference>
<organism evidence="1 2">
    <name type="scientific">Eumeta variegata</name>
    <name type="common">Bagworm moth</name>
    <name type="synonym">Eumeta japonica</name>
    <dbReference type="NCBI Taxonomy" id="151549"/>
    <lineage>
        <taxon>Eukaryota</taxon>
        <taxon>Metazoa</taxon>
        <taxon>Ecdysozoa</taxon>
        <taxon>Arthropoda</taxon>
        <taxon>Hexapoda</taxon>
        <taxon>Insecta</taxon>
        <taxon>Pterygota</taxon>
        <taxon>Neoptera</taxon>
        <taxon>Endopterygota</taxon>
        <taxon>Lepidoptera</taxon>
        <taxon>Glossata</taxon>
        <taxon>Ditrysia</taxon>
        <taxon>Tineoidea</taxon>
        <taxon>Psychidae</taxon>
        <taxon>Oiketicinae</taxon>
        <taxon>Eumeta</taxon>
    </lineage>
</organism>
<accession>A0A4C1W7R1</accession>
<evidence type="ECO:0000313" key="1">
    <source>
        <dbReference type="EMBL" id="GBP47111.1"/>
    </source>
</evidence>
<proteinExistence type="predicted"/>
<reference evidence="1 2" key="1">
    <citation type="journal article" date="2019" name="Commun. Biol.">
        <title>The bagworm genome reveals a unique fibroin gene that provides high tensile strength.</title>
        <authorList>
            <person name="Kono N."/>
            <person name="Nakamura H."/>
            <person name="Ohtoshi R."/>
            <person name="Tomita M."/>
            <person name="Numata K."/>
            <person name="Arakawa K."/>
        </authorList>
    </citation>
    <scope>NUCLEOTIDE SEQUENCE [LARGE SCALE GENOMIC DNA]</scope>
</reference>
<name>A0A4C1W7R1_EUMVA</name>
<dbReference type="AlphaFoldDB" id="A0A4C1W7R1"/>
<sequence>MRELGRRLRDKGGDPRSGFYLLQTLPVAVQRGNAASAMDQTRPGRKFCNIVGHFLERLSALRAMCDLPNAAYTSVKSLIPPSWDSDIRIQGSMLMNAMTSNRDVQSHYFKSNRCRCSGAGGARGGRAAGRLARSARIEVDPDSGGVSPPAAAPAPAAAIELCFQNSVYASDMSKPSEEWVSMKEQCDTNEKIVILDDFSDCVGVQI</sequence>
<comment type="caution">
    <text evidence="1">The sequence shown here is derived from an EMBL/GenBank/DDBJ whole genome shotgun (WGS) entry which is preliminary data.</text>
</comment>
<evidence type="ECO:0000313" key="2">
    <source>
        <dbReference type="Proteomes" id="UP000299102"/>
    </source>
</evidence>
<protein>
    <submittedName>
        <fullName evidence="1">Uncharacterized protein</fullName>
    </submittedName>
</protein>
<dbReference type="EMBL" id="BGZK01000495">
    <property type="protein sequence ID" value="GBP47111.1"/>
    <property type="molecule type" value="Genomic_DNA"/>
</dbReference>